<evidence type="ECO:0000256" key="1">
    <source>
        <dbReference type="ARBA" id="ARBA00009943"/>
    </source>
</evidence>
<dbReference type="Gene3D" id="3.40.630.30">
    <property type="match status" value="1"/>
</dbReference>
<evidence type="ECO:0000256" key="2">
    <source>
        <dbReference type="ARBA" id="ARBA00022679"/>
    </source>
</evidence>
<keyword evidence="6" id="KW-0961">Cell wall biogenesis/degradation</keyword>
<dbReference type="SUPFAM" id="SSF55729">
    <property type="entry name" value="Acyl-CoA N-acyltransferases (Nat)"/>
    <property type="match status" value="2"/>
</dbReference>
<organism evidence="8 9">
    <name type="scientific">Desulfuromonas soudanensis</name>
    <dbReference type="NCBI Taxonomy" id="1603606"/>
    <lineage>
        <taxon>Bacteria</taxon>
        <taxon>Pseudomonadati</taxon>
        <taxon>Thermodesulfobacteriota</taxon>
        <taxon>Desulfuromonadia</taxon>
        <taxon>Desulfuromonadales</taxon>
        <taxon>Desulfuromonadaceae</taxon>
        <taxon>Desulfuromonas</taxon>
    </lineage>
</organism>
<keyword evidence="9" id="KW-1185">Reference proteome</keyword>
<proteinExistence type="inferred from homology"/>
<evidence type="ECO:0000256" key="4">
    <source>
        <dbReference type="ARBA" id="ARBA00022984"/>
    </source>
</evidence>
<dbReference type="PROSITE" id="PS51191">
    <property type="entry name" value="FEMABX"/>
    <property type="match status" value="1"/>
</dbReference>
<dbReference type="OrthoDB" id="9773932at2"/>
<sequence length="346" mass="38618">MRIRRLGSDEKQAWDDYVAAHPQALPYHRHAWKDAVEAAYGFEGIYLVAEEQGRIDGVLPLVLFSWPLLGQRLISLPYCDAGGILAENESIAARLLAGARILAQRPPFSALEIRCRHPLSGQETGGGGINKVRMVLDLPQGGDKLMSGLKAKLRSQIKKPERDGLYARLGGGELLAEFYAVFAENMRDLGSPVHSRLWFEEILKAFGQQAAIGVIYSPEGRPAAAGILLRNGKLACVPWASSLRCFKHLNPNMLLYWTFLSFAADNGSEKFDFGRSTQGEGSWRFKKQWGAEPEPLYWETFSAEKRWASNAAAGGKSRRWAEAVWRRLPLETTSYLGPKVRRFISL</sequence>
<keyword evidence="5" id="KW-0012">Acyltransferase</keyword>
<keyword evidence="4" id="KW-0573">Peptidoglycan synthesis</keyword>
<dbReference type="EMBL" id="CP010802">
    <property type="protein sequence ID" value="ALC16872.1"/>
    <property type="molecule type" value="Genomic_DNA"/>
</dbReference>
<dbReference type="RefSeq" id="WP_053550924.1">
    <property type="nucleotide sequence ID" value="NZ_CP010802.1"/>
</dbReference>
<protein>
    <recommendedName>
        <fullName evidence="7">BioF2-like acetyltransferase domain-containing protein</fullName>
    </recommendedName>
</protein>
<evidence type="ECO:0000256" key="3">
    <source>
        <dbReference type="ARBA" id="ARBA00022960"/>
    </source>
</evidence>
<dbReference type="InterPro" id="IPR017469">
    <property type="entry name" value="PEP-CTERM_FemAB-rel"/>
</dbReference>
<dbReference type="InterPro" id="IPR003447">
    <property type="entry name" value="FEMABX"/>
</dbReference>
<evidence type="ECO:0000313" key="8">
    <source>
        <dbReference type="EMBL" id="ALC16872.1"/>
    </source>
</evidence>
<dbReference type="PANTHER" id="PTHR36174">
    <property type="entry name" value="LIPID II:GLYCINE GLYCYLTRANSFERASE"/>
    <property type="match status" value="1"/>
</dbReference>
<dbReference type="GO" id="GO:0008360">
    <property type="term" value="P:regulation of cell shape"/>
    <property type="evidence" value="ECO:0007669"/>
    <property type="project" value="UniProtKB-KW"/>
</dbReference>
<dbReference type="GO" id="GO:0009252">
    <property type="term" value="P:peptidoglycan biosynthetic process"/>
    <property type="evidence" value="ECO:0007669"/>
    <property type="project" value="UniProtKB-KW"/>
</dbReference>
<dbReference type="InterPro" id="IPR016181">
    <property type="entry name" value="Acyl_CoA_acyltransferase"/>
</dbReference>
<dbReference type="GO" id="GO:0071555">
    <property type="term" value="P:cell wall organization"/>
    <property type="evidence" value="ECO:0007669"/>
    <property type="project" value="UniProtKB-KW"/>
</dbReference>
<reference evidence="8 9" key="1">
    <citation type="submission" date="2015-07" db="EMBL/GenBank/DDBJ databases">
        <title>Isolation and Genomic Characterization of a Novel Halophilic Metal-Reducing Deltaproteobacterium from the Deep Subsurface.</title>
        <authorList>
            <person name="Badalamenti J.P."/>
            <person name="Summers Z.M."/>
            <person name="Gralnick J.A."/>
            <person name="Bond D.R."/>
        </authorList>
    </citation>
    <scope>NUCLEOTIDE SEQUENCE [LARGE SCALE GENOMIC DNA]</scope>
    <source>
        <strain evidence="8 9">WTL</strain>
    </source>
</reference>
<evidence type="ECO:0000256" key="5">
    <source>
        <dbReference type="ARBA" id="ARBA00023315"/>
    </source>
</evidence>
<dbReference type="InterPro" id="IPR050644">
    <property type="entry name" value="PG_Glycine_Bridge_Synth"/>
</dbReference>
<accession>A0A0M4D733</accession>
<feature type="domain" description="BioF2-like acetyltransferase" evidence="7">
    <location>
        <begin position="150"/>
        <end position="286"/>
    </location>
</feature>
<dbReference type="STRING" id="1603606.DSOUD_2105"/>
<comment type="similarity">
    <text evidence="1">Belongs to the FemABX family.</text>
</comment>
<evidence type="ECO:0000259" key="7">
    <source>
        <dbReference type="Pfam" id="PF13480"/>
    </source>
</evidence>
<keyword evidence="2" id="KW-0808">Transferase</keyword>
<dbReference type="AlphaFoldDB" id="A0A0M4D733"/>
<name>A0A0M4D733_9BACT</name>
<gene>
    <name evidence="8" type="ORF">DSOUD_2105</name>
</gene>
<dbReference type="NCBIfam" id="TIGR03019">
    <property type="entry name" value="pepcterm_femAB"/>
    <property type="match status" value="1"/>
</dbReference>
<dbReference type="PANTHER" id="PTHR36174:SF1">
    <property type="entry name" value="LIPID II:GLYCINE GLYCYLTRANSFERASE"/>
    <property type="match status" value="1"/>
</dbReference>
<evidence type="ECO:0000313" key="9">
    <source>
        <dbReference type="Proteomes" id="UP000057158"/>
    </source>
</evidence>
<keyword evidence="3" id="KW-0133">Cell shape</keyword>
<dbReference type="PATRIC" id="fig|1603606.3.peg.2274"/>
<dbReference type="Pfam" id="PF13480">
    <property type="entry name" value="Acetyltransf_6"/>
    <property type="match status" value="1"/>
</dbReference>
<dbReference type="Proteomes" id="UP000057158">
    <property type="component" value="Chromosome"/>
</dbReference>
<dbReference type="KEGG" id="des:DSOUD_2105"/>
<dbReference type="GO" id="GO:0016755">
    <property type="term" value="F:aminoacyltransferase activity"/>
    <property type="evidence" value="ECO:0007669"/>
    <property type="project" value="InterPro"/>
</dbReference>
<evidence type="ECO:0000256" key="6">
    <source>
        <dbReference type="ARBA" id="ARBA00023316"/>
    </source>
</evidence>
<dbReference type="InterPro" id="IPR038740">
    <property type="entry name" value="BioF2-like_GNAT_dom"/>
</dbReference>